<dbReference type="InterPro" id="IPR006594">
    <property type="entry name" value="LisH"/>
</dbReference>
<evidence type="ECO:0000256" key="1">
    <source>
        <dbReference type="SAM" id="MobiDB-lite"/>
    </source>
</evidence>
<feature type="compositionally biased region" description="Polar residues" evidence="1">
    <location>
        <begin position="624"/>
        <end position="633"/>
    </location>
</feature>
<feature type="region of interest" description="Disordered" evidence="1">
    <location>
        <begin position="607"/>
        <end position="633"/>
    </location>
</feature>
<evidence type="ECO:0000313" key="2">
    <source>
        <dbReference type="EMBL" id="KAJ7363640.1"/>
    </source>
</evidence>
<feature type="compositionally biased region" description="Polar residues" evidence="1">
    <location>
        <begin position="178"/>
        <end position="201"/>
    </location>
</feature>
<feature type="region of interest" description="Disordered" evidence="1">
    <location>
        <begin position="1202"/>
        <end position="1245"/>
    </location>
</feature>
<feature type="compositionally biased region" description="Polar residues" evidence="1">
    <location>
        <begin position="130"/>
        <end position="154"/>
    </location>
</feature>
<sequence>MIEGCIVAKLVLGYLREEGLFRTCSAFQDESSLFHDNNKELDNVFLTADLKTILDDYSQLRESGRENGVPGGTAVLKSLWKDLDIVIGQLKYATIPTSTSTASMETQSTRTKRLNHGCSRRSILPKPQKTIKTGMTSNSSTTQLPSRPSGSNVTEKLPPQRPSIIASSKSPILLSSSHKNQTTDLQPTSAGSVAQNGVQSNADKEPVSMHSTSTTVKSVGSAVAFSSPCAADDSQVTRTSINATPTISSVGNTHTSSELSRNADVEEGMFDGVDEGDVGNDQGDVDRGTDDKSPPVIVIDDERSNEQRALTVEEHSLSHSHHNQDELQLRSPKRKGIQPKKRVPLPQGATGTSAVIDSPVKLVPESAEVEMDIVCSSDTLTPQSFLGTLLNTPLLQEKLAENINKIVGSSRQQPVSDEPLSATVHSLTTTTEASSDDTLTALNQGAGGDIPVKEIMDLMQTDPAFDVLFSFFGLDALDALPSAGSSAADSTCTVLPGTSAGLNQPDNSNSCLPSSGVHLPDVLGSSSSPGECRSDSGADITTMLPTASHQQVDASDSSSASDLHLSATSIVTDALLLLAGSPQKIPSHAQAQLDHSACVLPSVKQNLATPPKKTHSVQRRSTNDKQTGVDSLCNQPSLITSTFPYVRALNFDLDHGPEPHGPRLHGPQPVKRGARKGSKIKKAAKQKTTTDEQKIALTKKGAKSSKRHVATSKSSSKSSSPSDIAAGYRNLQSMSPSTVATNIYTGIGQPLVNCSSAFNRTSNPIPSSVSVVAPVACSNNSSYSVGNCGTFPTAPPISVCHPAIRPSPSPGYPVPSTVTYINPASSPTGSLLALVNPINGPSFSPVNFTGVVMGHSLSPVNHASLGSTPNLINRNNLFNCPTPPIVNFTTSGTVHAPSPFILSNTGSVCSPSPVSVTTQYLPGAPTVVSFNECATPSSVNPVNAGIGHNSLPASFAHSNLTPISSATSSHPMTCSRSSSVNLANASTGNNSLPASLAHSNFTSISSATSSHPMTCATSSSVNLANAGTGHNSLPTSLSHSNSTTISSATLLHPMTCATSSSVNLANAGTGHNSLPASFAHSNLTAISSATSLRQGVNTVTPSPLTGLTQAVMPSHLRDASVTNATASIRNSLTGPEQSVGESCGSGATSASSEASDAGVTQSHSPISLQASNLLHTLALQHTNTDTSEPQNIMSGLEVTQLRKESAQGMQKNSPRSSSELVLEHQQLKEKSSSKNNSHLSKDSTAVSNCQDSIPLVCESSSADVFEKGLRNTMPVAGRFQNSLENKNGGSSSMTIMNQIQGCRELLKENSTPFLQSGTSSETEGQGTSKPRGKRRRDSLQKEKEKKTKSSSRLQRDPRPKQRASISLQT</sequence>
<feature type="compositionally biased region" description="Basic residues" evidence="1">
    <location>
        <begin position="110"/>
        <end position="119"/>
    </location>
</feature>
<feature type="region of interest" description="Disordered" evidence="1">
    <location>
        <begin position="177"/>
        <end position="213"/>
    </location>
</feature>
<feature type="region of interest" description="Disordered" evidence="1">
    <location>
        <begin position="242"/>
        <end position="261"/>
    </location>
</feature>
<protein>
    <recommendedName>
        <fullName evidence="4">LisH domain-containing protein</fullName>
    </recommendedName>
</protein>
<feature type="compositionally biased region" description="Low complexity" evidence="1">
    <location>
        <begin position="712"/>
        <end position="722"/>
    </location>
</feature>
<feature type="compositionally biased region" description="Basic and acidic residues" evidence="1">
    <location>
        <begin position="1221"/>
        <end position="1232"/>
    </location>
</feature>
<evidence type="ECO:0008006" key="4">
    <source>
        <dbReference type="Google" id="ProtNLM"/>
    </source>
</evidence>
<dbReference type="Proteomes" id="UP001163046">
    <property type="component" value="Unassembled WGS sequence"/>
</dbReference>
<dbReference type="OrthoDB" id="5987614at2759"/>
<evidence type="ECO:0000313" key="3">
    <source>
        <dbReference type="Proteomes" id="UP001163046"/>
    </source>
</evidence>
<feature type="compositionally biased region" description="Basic and acidic residues" evidence="1">
    <location>
        <begin position="1337"/>
        <end position="1359"/>
    </location>
</feature>
<feature type="compositionally biased region" description="Basic and acidic residues" evidence="1">
    <location>
        <begin position="284"/>
        <end position="293"/>
    </location>
</feature>
<dbReference type="EMBL" id="MU827305">
    <property type="protein sequence ID" value="KAJ7363640.1"/>
    <property type="molecule type" value="Genomic_DNA"/>
</dbReference>
<name>A0A9X0CLT6_9CNID</name>
<feature type="region of interest" description="Disordered" evidence="1">
    <location>
        <begin position="1312"/>
        <end position="1369"/>
    </location>
</feature>
<proteinExistence type="predicted"/>
<feature type="compositionally biased region" description="Low complexity" evidence="1">
    <location>
        <begin position="1140"/>
        <end position="1158"/>
    </location>
</feature>
<feature type="region of interest" description="Disordered" evidence="1">
    <location>
        <begin position="1130"/>
        <end position="1163"/>
    </location>
</feature>
<reference evidence="2" key="1">
    <citation type="submission" date="2023-01" db="EMBL/GenBank/DDBJ databases">
        <title>Genome assembly of the deep-sea coral Lophelia pertusa.</title>
        <authorList>
            <person name="Herrera S."/>
            <person name="Cordes E."/>
        </authorList>
    </citation>
    <scope>NUCLEOTIDE SEQUENCE</scope>
    <source>
        <strain evidence="2">USNM1676648</strain>
        <tissue evidence="2">Polyp</tissue>
    </source>
</reference>
<feature type="compositionally biased region" description="Basic and acidic residues" evidence="1">
    <location>
        <begin position="300"/>
        <end position="328"/>
    </location>
</feature>
<gene>
    <name evidence="2" type="ORF">OS493_009802</name>
</gene>
<feature type="compositionally biased region" description="Basic residues" evidence="1">
    <location>
        <begin position="672"/>
        <end position="685"/>
    </location>
</feature>
<feature type="region of interest" description="Disordered" evidence="1">
    <location>
        <begin position="101"/>
        <end position="163"/>
    </location>
</feature>
<dbReference type="PROSITE" id="PS50896">
    <property type="entry name" value="LISH"/>
    <property type="match status" value="1"/>
</dbReference>
<feature type="compositionally biased region" description="Basic residues" evidence="1">
    <location>
        <begin position="331"/>
        <end position="343"/>
    </location>
</feature>
<feature type="compositionally biased region" description="Polar residues" evidence="1">
    <location>
        <begin position="1312"/>
        <end position="1328"/>
    </location>
</feature>
<organism evidence="2 3">
    <name type="scientific">Desmophyllum pertusum</name>
    <dbReference type="NCBI Taxonomy" id="174260"/>
    <lineage>
        <taxon>Eukaryota</taxon>
        <taxon>Metazoa</taxon>
        <taxon>Cnidaria</taxon>
        <taxon>Anthozoa</taxon>
        <taxon>Hexacorallia</taxon>
        <taxon>Scleractinia</taxon>
        <taxon>Caryophylliina</taxon>
        <taxon>Caryophylliidae</taxon>
        <taxon>Desmophyllum</taxon>
    </lineage>
</organism>
<feature type="compositionally biased region" description="Acidic residues" evidence="1">
    <location>
        <begin position="269"/>
        <end position="278"/>
    </location>
</feature>
<feature type="compositionally biased region" description="Basic residues" evidence="1">
    <location>
        <begin position="700"/>
        <end position="710"/>
    </location>
</feature>
<feature type="compositionally biased region" description="Polar residues" evidence="1">
    <location>
        <begin position="242"/>
        <end position="260"/>
    </location>
</feature>
<keyword evidence="3" id="KW-1185">Reference proteome</keyword>
<feature type="region of interest" description="Disordered" evidence="1">
    <location>
        <begin position="654"/>
        <end position="724"/>
    </location>
</feature>
<accession>A0A9X0CLT6</accession>
<feature type="region of interest" description="Disordered" evidence="1">
    <location>
        <begin position="269"/>
        <end position="352"/>
    </location>
</feature>
<feature type="compositionally biased region" description="Polar residues" evidence="1">
    <location>
        <begin position="1207"/>
        <end position="1219"/>
    </location>
</feature>
<comment type="caution">
    <text evidence="2">The sequence shown here is derived from an EMBL/GenBank/DDBJ whole genome shotgun (WGS) entry which is preliminary data.</text>
</comment>